<feature type="domain" description="FAD dependent oxidoreductase" evidence="2">
    <location>
        <begin position="2"/>
        <end position="389"/>
    </location>
</feature>
<evidence type="ECO:0000259" key="2">
    <source>
        <dbReference type="Pfam" id="PF01266"/>
    </source>
</evidence>
<dbReference type="Proteomes" id="UP001524587">
    <property type="component" value="Unassembled WGS sequence"/>
</dbReference>
<dbReference type="Gene3D" id="3.30.9.10">
    <property type="entry name" value="D-Amino Acid Oxidase, subunit A, domain 2"/>
    <property type="match status" value="1"/>
</dbReference>
<keyword evidence="4" id="KW-1185">Reference proteome</keyword>
<sequence>MIGGGIVGRTAALAAQRAGFSVTLCWPQERDPEDISFGDAFVGPASFGNAGHIATEQVSPLATPSFLFSAPRRLFRFGGALDLGWRRPGAWLPWSLRFVRATARASAGERALSFLLSDALPAWKRLADTLDAPFLVDDRGHLAAWQNPNAWRKAARRPLRTGTARATPMPEDTLQALSGRLRRPLAGGLRFENTGQVADPVRCLRALLDAFTGAGGLVVRQAVSRLSDDARVATLANGETIEAGRIVLAAGVGTARLLRGLGRSLPLIAERGYHLEWRHDAPWPFPPLVFEERALIVSCFGDRLRASSFVEFDREDAPPDRRKWARLEEHVRALGLPVASPFRRWMGARPTLPDYLPAIGPLPGLPNLLVLSGHGHLGLTLAPRTAEIALSLLRGEMPDGLGPFDPARFGGRR</sequence>
<dbReference type="Pfam" id="PF01266">
    <property type="entry name" value="DAO"/>
    <property type="match status" value="1"/>
</dbReference>
<organism evidence="3 4">
    <name type="scientific">Endosaccharibacter trunci</name>
    <dbReference type="NCBI Taxonomy" id="2812733"/>
    <lineage>
        <taxon>Bacteria</taxon>
        <taxon>Pseudomonadati</taxon>
        <taxon>Pseudomonadota</taxon>
        <taxon>Alphaproteobacteria</taxon>
        <taxon>Acetobacterales</taxon>
        <taxon>Acetobacteraceae</taxon>
        <taxon>Endosaccharibacter</taxon>
    </lineage>
</organism>
<evidence type="ECO:0000313" key="4">
    <source>
        <dbReference type="Proteomes" id="UP001524587"/>
    </source>
</evidence>
<keyword evidence="1" id="KW-0560">Oxidoreductase</keyword>
<dbReference type="PANTHER" id="PTHR13847:SF289">
    <property type="entry name" value="GLYCINE OXIDASE"/>
    <property type="match status" value="1"/>
</dbReference>
<dbReference type="RefSeq" id="WP_422864048.1">
    <property type="nucleotide sequence ID" value="NZ_JAMSKV010000006.1"/>
</dbReference>
<proteinExistence type="predicted"/>
<dbReference type="InterPro" id="IPR036188">
    <property type="entry name" value="FAD/NAD-bd_sf"/>
</dbReference>
<dbReference type="SUPFAM" id="SSF54373">
    <property type="entry name" value="FAD-linked reductases, C-terminal domain"/>
    <property type="match status" value="1"/>
</dbReference>
<dbReference type="PANTHER" id="PTHR13847">
    <property type="entry name" value="SARCOSINE DEHYDROGENASE-RELATED"/>
    <property type="match status" value="1"/>
</dbReference>
<name>A0ABT1W6R5_9PROT</name>
<protein>
    <submittedName>
        <fullName evidence="3">FAD-binding oxidoreductase</fullName>
    </submittedName>
</protein>
<reference evidence="3 4" key="1">
    <citation type="submission" date="2022-06" db="EMBL/GenBank/DDBJ databases">
        <title>Endosaccharibacter gen. nov., sp. nov., endophytic bacteria isolated from sugarcane.</title>
        <authorList>
            <person name="Pitiwittayakul N."/>
            <person name="Yukphan P."/>
            <person name="Charoenyingcharoen P."/>
            <person name="Tanasupawat S."/>
        </authorList>
    </citation>
    <scope>NUCLEOTIDE SEQUENCE [LARGE SCALE GENOMIC DNA]</scope>
    <source>
        <strain evidence="3 4">KSS8</strain>
    </source>
</reference>
<dbReference type="Gene3D" id="3.50.50.60">
    <property type="entry name" value="FAD/NAD(P)-binding domain"/>
    <property type="match status" value="1"/>
</dbReference>
<comment type="caution">
    <text evidence="3">The sequence shown here is derived from an EMBL/GenBank/DDBJ whole genome shotgun (WGS) entry which is preliminary data.</text>
</comment>
<gene>
    <name evidence="3" type="ORF">NFI95_08910</name>
</gene>
<evidence type="ECO:0000256" key="1">
    <source>
        <dbReference type="ARBA" id="ARBA00023002"/>
    </source>
</evidence>
<dbReference type="SUPFAM" id="SSF51971">
    <property type="entry name" value="Nucleotide-binding domain"/>
    <property type="match status" value="1"/>
</dbReference>
<dbReference type="InterPro" id="IPR006076">
    <property type="entry name" value="FAD-dep_OxRdtase"/>
</dbReference>
<evidence type="ECO:0000313" key="3">
    <source>
        <dbReference type="EMBL" id="MCQ8278570.1"/>
    </source>
</evidence>
<dbReference type="EMBL" id="JAMSKV010000006">
    <property type="protein sequence ID" value="MCQ8278570.1"/>
    <property type="molecule type" value="Genomic_DNA"/>
</dbReference>
<accession>A0ABT1W6R5</accession>